<accession>A0AA97NS77</accession>
<evidence type="ECO:0000256" key="1">
    <source>
        <dbReference type="SAM" id="MobiDB-lite"/>
    </source>
</evidence>
<evidence type="ECO:0000256" key="2">
    <source>
        <dbReference type="SAM" id="SignalP"/>
    </source>
</evidence>
<feature type="signal peptide" evidence="2">
    <location>
        <begin position="1"/>
        <end position="18"/>
    </location>
</feature>
<feature type="compositionally biased region" description="Basic and acidic residues" evidence="1">
    <location>
        <begin position="153"/>
        <end position="168"/>
    </location>
</feature>
<feature type="chain" id="PRO_5041719119" description="Hydrophobin" evidence="2">
    <location>
        <begin position="19"/>
        <end position="168"/>
    </location>
</feature>
<dbReference type="Proteomes" id="UP000011086">
    <property type="component" value="Unassembled WGS sequence"/>
</dbReference>
<evidence type="ECO:0000313" key="3">
    <source>
        <dbReference type="EMBL" id="ELQ35294.1"/>
    </source>
</evidence>
<proteinExistence type="predicted"/>
<protein>
    <recommendedName>
        <fullName evidence="4">Hydrophobin</fullName>
    </recommendedName>
</protein>
<organism evidence="3">
    <name type="scientific">Pyricularia oryzae (strain Y34)</name>
    <name type="common">Rice blast fungus</name>
    <name type="synonym">Magnaporthe oryzae</name>
    <dbReference type="NCBI Taxonomy" id="1143189"/>
    <lineage>
        <taxon>Eukaryota</taxon>
        <taxon>Fungi</taxon>
        <taxon>Dikarya</taxon>
        <taxon>Ascomycota</taxon>
        <taxon>Pezizomycotina</taxon>
        <taxon>Sordariomycetes</taxon>
        <taxon>Sordariomycetidae</taxon>
        <taxon>Magnaporthales</taxon>
        <taxon>Pyriculariaceae</taxon>
        <taxon>Pyricularia</taxon>
    </lineage>
</organism>
<dbReference type="EMBL" id="JH793335">
    <property type="protein sequence ID" value="ELQ35294.1"/>
    <property type="molecule type" value="Genomic_DNA"/>
</dbReference>
<feature type="region of interest" description="Disordered" evidence="1">
    <location>
        <begin position="25"/>
        <end position="63"/>
    </location>
</feature>
<feature type="region of interest" description="Disordered" evidence="1">
    <location>
        <begin position="142"/>
        <end position="168"/>
    </location>
</feature>
<dbReference type="AlphaFoldDB" id="A0AA97NS77"/>
<evidence type="ECO:0008006" key="4">
    <source>
        <dbReference type="Google" id="ProtNLM"/>
    </source>
</evidence>
<name>A0AA97NS77_PYRO3</name>
<sequence>MHPKQIYTFFIFASLGIAAPVSESVDKQLPPGQKSHAPADVPTDERGPRRPSRGGIRSDGIRISGIHPDGIKISINDNNLANPRKNHRERFSQTMVQRLDGGTRTVKSEYSTSVSSGNGLTCCDGVEPCSCTGSFCCKGFGDSRRRTKKKSREQKGDTEIFTEHEVWN</sequence>
<reference evidence="3" key="1">
    <citation type="journal article" date="2012" name="PLoS Genet.">
        <title>Comparative analysis of the genomes of two field isolates of the rice blast fungus Magnaporthe oryzae.</title>
        <authorList>
            <person name="Xue M."/>
            <person name="Yang J."/>
            <person name="Li Z."/>
            <person name="Hu S."/>
            <person name="Yao N."/>
            <person name="Dean R.A."/>
            <person name="Zhao W."/>
            <person name="Shen M."/>
            <person name="Zhang H."/>
            <person name="Li C."/>
            <person name="Liu L."/>
            <person name="Cao L."/>
            <person name="Xu X."/>
            <person name="Xing Y."/>
            <person name="Hsiang T."/>
            <person name="Zhang Z."/>
            <person name="Xu J.R."/>
            <person name="Peng Y.L."/>
        </authorList>
    </citation>
    <scope>NUCLEOTIDE SEQUENCE</scope>
    <source>
        <strain evidence="3">Y34</strain>
    </source>
</reference>
<keyword evidence="2" id="KW-0732">Signal</keyword>
<gene>
    <name evidence="3" type="ORF">OOU_Y34scaffold00717g4</name>
</gene>